<dbReference type="Gene3D" id="1.10.286.20">
    <property type="match status" value="1"/>
</dbReference>
<evidence type="ECO:0000256" key="3">
    <source>
        <dbReference type="ARBA" id="ARBA00022768"/>
    </source>
</evidence>
<dbReference type="Gene3D" id="1.10.8.10">
    <property type="entry name" value="DNA helicase RuvA subunit, C-terminal domain"/>
    <property type="match status" value="1"/>
</dbReference>
<dbReference type="SUPFAM" id="SSF46934">
    <property type="entry name" value="UBA-like"/>
    <property type="match status" value="1"/>
</dbReference>
<name>A0A1F7WA06_9BACT</name>
<comment type="function">
    <text evidence="5">Associates with the EF-Tu.GDP complex and induces the exchange of GDP to GTP. It remains bound to the aminoacyl-tRNA.EF-Tu.GTP complex up to the GTP hydrolysis stage on the ribosome.</text>
</comment>
<dbReference type="HAMAP" id="MF_00050">
    <property type="entry name" value="EF_Ts"/>
    <property type="match status" value="1"/>
</dbReference>
<dbReference type="FunFam" id="1.10.286.20:FF:000001">
    <property type="entry name" value="Elongation factor Ts"/>
    <property type="match status" value="1"/>
</dbReference>
<evidence type="ECO:0000256" key="4">
    <source>
        <dbReference type="ARBA" id="ARBA00022917"/>
    </source>
</evidence>
<dbReference type="InterPro" id="IPR001816">
    <property type="entry name" value="Transl_elong_EFTs/EF1B"/>
</dbReference>
<dbReference type="PANTHER" id="PTHR11741">
    <property type="entry name" value="ELONGATION FACTOR TS"/>
    <property type="match status" value="1"/>
</dbReference>
<dbReference type="EMBL" id="MGFE01000012">
    <property type="protein sequence ID" value="OGL98914.1"/>
    <property type="molecule type" value="Genomic_DNA"/>
</dbReference>
<feature type="region of interest" description="Involved in Mg(2+) ion dislocation from EF-Tu" evidence="5">
    <location>
        <begin position="81"/>
        <end position="84"/>
    </location>
</feature>
<dbReference type="CDD" id="cd14275">
    <property type="entry name" value="UBA_EF-Ts"/>
    <property type="match status" value="1"/>
</dbReference>
<comment type="caution">
    <text evidence="7">The sequence shown here is derived from an EMBL/GenBank/DDBJ whole genome shotgun (WGS) entry which is preliminary data.</text>
</comment>
<comment type="subcellular location">
    <subcellularLocation>
        <location evidence="5">Cytoplasm</location>
    </subcellularLocation>
</comment>
<dbReference type="InterPro" id="IPR009060">
    <property type="entry name" value="UBA-like_sf"/>
</dbReference>
<evidence type="ECO:0000256" key="1">
    <source>
        <dbReference type="ARBA" id="ARBA00005532"/>
    </source>
</evidence>
<dbReference type="PANTHER" id="PTHR11741:SF0">
    <property type="entry name" value="ELONGATION FACTOR TS, MITOCHONDRIAL"/>
    <property type="match status" value="1"/>
</dbReference>
<proteinExistence type="inferred from homology"/>
<dbReference type="SUPFAM" id="SSF54713">
    <property type="entry name" value="Elongation factor Ts (EF-Ts), dimerisation domain"/>
    <property type="match status" value="1"/>
</dbReference>
<feature type="domain" description="Translation elongation factor EFTs/EF1B dimerisation" evidence="6">
    <location>
        <begin position="56"/>
        <end position="196"/>
    </location>
</feature>
<gene>
    <name evidence="5 7" type="primary">tsf</name>
    <name evidence="7" type="ORF">A2304_04060</name>
</gene>
<sequence>MMIDAKLVAQLREMTGAGMMDAKKSLEGTNGDLTAAAEALRAKGLAKAASKSDRATKEGRVFSYIHSNGKLGAMVEVLCETDFVARNEAFTELCHDLAMHISAADPLYVKREDVPAEVVAKEREIYAAEMAEQAKPAEIVEKIVEGKLNKYFSDVCLLEQPFIKDEDTTVDEFVKAKIATIGENIQVSRFSRFQIG</sequence>
<dbReference type="InterPro" id="IPR036402">
    <property type="entry name" value="EF-Ts_dimer_sf"/>
</dbReference>
<dbReference type="FunFam" id="1.10.8.10:FF:000001">
    <property type="entry name" value="Elongation factor Ts"/>
    <property type="match status" value="1"/>
</dbReference>
<comment type="similarity">
    <text evidence="1 5">Belongs to the EF-Ts family.</text>
</comment>
<evidence type="ECO:0000259" key="6">
    <source>
        <dbReference type="Pfam" id="PF00889"/>
    </source>
</evidence>
<evidence type="ECO:0000313" key="8">
    <source>
        <dbReference type="Proteomes" id="UP000176501"/>
    </source>
</evidence>
<dbReference type="InterPro" id="IPR014039">
    <property type="entry name" value="Transl_elong_EFTs/EF1B_dimer"/>
</dbReference>
<keyword evidence="5" id="KW-0963">Cytoplasm</keyword>
<dbReference type="AlphaFoldDB" id="A0A1F7WA06"/>
<keyword evidence="4 5" id="KW-0648">Protein biosynthesis</keyword>
<protein>
    <recommendedName>
        <fullName evidence="2 5">Elongation factor Ts</fullName>
        <shortName evidence="5">EF-Ts</shortName>
    </recommendedName>
</protein>
<organism evidence="7 8">
    <name type="scientific">Candidatus Uhrbacteria bacterium RIFOXYB2_FULL_57_15</name>
    <dbReference type="NCBI Taxonomy" id="1802422"/>
    <lineage>
        <taxon>Bacteria</taxon>
        <taxon>Candidatus Uhriibacteriota</taxon>
    </lineage>
</organism>
<evidence type="ECO:0000256" key="2">
    <source>
        <dbReference type="ARBA" id="ARBA00016956"/>
    </source>
</evidence>
<evidence type="ECO:0000313" key="7">
    <source>
        <dbReference type="EMBL" id="OGL98914.1"/>
    </source>
</evidence>
<dbReference type="GO" id="GO:0005737">
    <property type="term" value="C:cytoplasm"/>
    <property type="evidence" value="ECO:0007669"/>
    <property type="project" value="UniProtKB-SubCell"/>
</dbReference>
<reference evidence="7 8" key="1">
    <citation type="journal article" date="2016" name="Nat. Commun.">
        <title>Thousands of microbial genomes shed light on interconnected biogeochemical processes in an aquifer system.</title>
        <authorList>
            <person name="Anantharaman K."/>
            <person name="Brown C.T."/>
            <person name="Hug L.A."/>
            <person name="Sharon I."/>
            <person name="Castelle C.J."/>
            <person name="Probst A.J."/>
            <person name="Thomas B.C."/>
            <person name="Singh A."/>
            <person name="Wilkins M.J."/>
            <person name="Karaoz U."/>
            <person name="Brodie E.L."/>
            <person name="Williams K.H."/>
            <person name="Hubbard S.S."/>
            <person name="Banfield J.F."/>
        </authorList>
    </citation>
    <scope>NUCLEOTIDE SEQUENCE [LARGE SCALE GENOMIC DNA]</scope>
</reference>
<accession>A0A1F7WA06</accession>
<dbReference type="Gene3D" id="3.30.479.20">
    <property type="entry name" value="Elongation factor Ts, dimerisation domain"/>
    <property type="match status" value="1"/>
</dbReference>
<keyword evidence="3 5" id="KW-0251">Elongation factor</keyword>
<dbReference type="Proteomes" id="UP000176501">
    <property type="component" value="Unassembled WGS sequence"/>
</dbReference>
<dbReference type="Pfam" id="PF00889">
    <property type="entry name" value="EF_TS"/>
    <property type="match status" value="1"/>
</dbReference>
<dbReference type="GO" id="GO:0003746">
    <property type="term" value="F:translation elongation factor activity"/>
    <property type="evidence" value="ECO:0007669"/>
    <property type="project" value="UniProtKB-UniRule"/>
</dbReference>
<evidence type="ECO:0000256" key="5">
    <source>
        <dbReference type="HAMAP-Rule" id="MF_00050"/>
    </source>
</evidence>